<dbReference type="eggNOG" id="COG0566">
    <property type="taxonomic scope" value="Bacteria"/>
</dbReference>
<comment type="similarity">
    <text evidence="1">Belongs to the class IV-like SAM-binding methyltransferase superfamily. RNA methyltransferase TrmH family.</text>
</comment>
<dbReference type="GO" id="GO:0003723">
    <property type="term" value="F:RNA binding"/>
    <property type="evidence" value="ECO:0007669"/>
    <property type="project" value="InterPro"/>
</dbReference>
<keyword evidence="4" id="KW-0949">S-adenosyl-L-methionine</keyword>
<dbReference type="EMBL" id="CP009889">
    <property type="protein sequence ID" value="AIY67102.1"/>
    <property type="molecule type" value="Genomic_DNA"/>
</dbReference>
<dbReference type="CDD" id="cd18098">
    <property type="entry name" value="SpoU-like"/>
    <property type="match status" value="1"/>
</dbReference>
<evidence type="ECO:0000313" key="7">
    <source>
        <dbReference type="Proteomes" id="UP000030341"/>
    </source>
</evidence>
<dbReference type="SUPFAM" id="SSF75217">
    <property type="entry name" value="alpha/beta knot"/>
    <property type="match status" value="1"/>
</dbReference>
<evidence type="ECO:0000259" key="5">
    <source>
        <dbReference type="Pfam" id="PF00588"/>
    </source>
</evidence>
<evidence type="ECO:0000256" key="4">
    <source>
        <dbReference type="ARBA" id="ARBA00022691"/>
    </source>
</evidence>
<dbReference type="PANTHER" id="PTHR42786:SF6">
    <property type="entry name" value="TRNA_RRNA METHYLTRANSFERASE SPOU TYPE DOMAIN-CONTAINING PROTEIN"/>
    <property type="match status" value="1"/>
</dbReference>
<dbReference type="InterPro" id="IPR001537">
    <property type="entry name" value="SpoU_MeTrfase"/>
</dbReference>
<dbReference type="AlphaFoldDB" id="A0A0A7EMF0"/>
<dbReference type="Pfam" id="PF00588">
    <property type="entry name" value="SpoU_methylase"/>
    <property type="match status" value="1"/>
</dbReference>
<dbReference type="GO" id="GO:0002128">
    <property type="term" value="P:tRNA nucleoside ribose methylation"/>
    <property type="evidence" value="ECO:0007669"/>
    <property type="project" value="TreeGrafter"/>
</dbReference>
<accession>A0A0A7EMF0</accession>
<dbReference type="PANTHER" id="PTHR42786">
    <property type="entry name" value="TRNA/RRNA METHYLTRANSFERASE"/>
    <property type="match status" value="1"/>
</dbReference>
<dbReference type="HOGENOM" id="CLU_095692_0_0_6"/>
<dbReference type="OrthoDB" id="4578643at2"/>
<keyword evidence="7" id="KW-1185">Reference proteome</keyword>
<dbReference type="InterPro" id="IPR029028">
    <property type="entry name" value="Alpha/beta_knot_MTases"/>
</dbReference>
<sequence>MSRTEIVLINPKSATNVGGVMRAAGCYGVEKVHYTGNRYGHAQKFATDTKQRVEEIPLTALTDINTLVKSDTKIIAVELIDGATPLPHFTHPDNAIYVLGPEDGSIRKDVLKYCDDVVYIPTKGCMNLAATVNVVLYDRLAKASNTDYSREFLLENRDNNNKVSFNKNKN</sequence>
<dbReference type="Proteomes" id="UP000030341">
    <property type="component" value="Chromosome 2"/>
</dbReference>
<dbReference type="InterPro" id="IPR029026">
    <property type="entry name" value="tRNA_m1G_MTases_N"/>
</dbReference>
<evidence type="ECO:0000256" key="1">
    <source>
        <dbReference type="ARBA" id="ARBA00007228"/>
    </source>
</evidence>
<keyword evidence="2 6" id="KW-0489">Methyltransferase</keyword>
<dbReference type="GO" id="GO:0005829">
    <property type="term" value="C:cytosol"/>
    <property type="evidence" value="ECO:0007669"/>
    <property type="project" value="TreeGrafter"/>
</dbReference>
<evidence type="ECO:0000256" key="2">
    <source>
        <dbReference type="ARBA" id="ARBA00022603"/>
    </source>
</evidence>
<proteinExistence type="inferred from homology"/>
<protein>
    <submittedName>
        <fullName evidence="6">23S rRNA methyltransferase</fullName>
    </submittedName>
</protein>
<name>A0A0A7EMF0_9GAMM</name>
<feature type="domain" description="tRNA/rRNA methyltransferase SpoU type" evidence="5">
    <location>
        <begin position="5"/>
        <end position="137"/>
    </location>
</feature>
<dbReference type="GO" id="GO:0008173">
    <property type="term" value="F:RNA methyltransferase activity"/>
    <property type="evidence" value="ECO:0007669"/>
    <property type="project" value="InterPro"/>
</dbReference>
<dbReference type="Gene3D" id="3.40.1280.10">
    <property type="match status" value="1"/>
</dbReference>
<dbReference type="RefSeq" id="WP_040135886.1">
    <property type="nucleotide sequence ID" value="NZ_CP009889.1"/>
</dbReference>
<reference evidence="6 7" key="1">
    <citation type="submission" date="2014-11" db="EMBL/GenBank/DDBJ databases">
        <title>Complete Genome Sequence of Pseudoalteromonas sp. Strain OCN003 Isolated from Kaneohe Bay, Oahu, Hawaii.</title>
        <authorList>
            <person name="Beurmann S."/>
            <person name="Videau P."/>
            <person name="Ushijima B."/>
            <person name="Smith A.M."/>
            <person name="Aeby G.S."/>
            <person name="Callahan S.M."/>
            <person name="Belcaid M."/>
        </authorList>
    </citation>
    <scope>NUCLEOTIDE SEQUENCE [LARGE SCALE GENOMIC DNA]</scope>
    <source>
        <strain evidence="6 7">OCN003</strain>
    </source>
</reference>
<gene>
    <name evidence="6" type="ORF">OM33_18705</name>
</gene>
<dbReference type="KEGG" id="pseo:OM33_18705"/>
<evidence type="ECO:0000256" key="3">
    <source>
        <dbReference type="ARBA" id="ARBA00022679"/>
    </source>
</evidence>
<evidence type="ECO:0000313" key="6">
    <source>
        <dbReference type="EMBL" id="AIY67102.1"/>
    </source>
</evidence>
<keyword evidence="3 6" id="KW-0808">Transferase</keyword>
<dbReference type="InterPro" id="IPR004384">
    <property type="entry name" value="RNA_MeTrfase_TrmJ/LasT"/>
</dbReference>
<organism evidence="6 7">
    <name type="scientific">Pseudoalteromonas piratica</name>
    <dbReference type="NCBI Taxonomy" id="1348114"/>
    <lineage>
        <taxon>Bacteria</taxon>
        <taxon>Pseudomonadati</taxon>
        <taxon>Pseudomonadota</taxon>
        <taxon>Gammaproteobacteria</taxon>
        <taxon>Alteromonadales</taxon>
        <taxon>Pseudoalteromonadaceae</taxon>
        <taxon>Pseudoalteromonas</taxon>
    </lineage>
</organism>
<dbReference type="STRING" id="1348114.OM33_18705"/>